<dbReference type="AlphaFoldDB" id="A0AAD7CII8"/>
<organism evidence="2 3">
    <name type="scientific">Roridomyces roridus</name>
    <dbReference type="NCBI Taxonomy" id="1738132"/>
    <lineage>
        <taxon>Eukaryota</taxon>
        <taxon>Fungi</taxon>
        <taxon>Dikarya</taxon>
        <taxon>Basidiomycota</taxon>
        <taxon>Agaricomycotina</taxon>
        <taxon>Agaricomycetes</taxon>
        <taxon>Agaricomycetidae</taxon>
        <taxon>Agaricales</taxon>
        <taxon>Marasmiineae</taxon>
        <taxon>Mycenaceae</taxon>
        <taxon>Roridomyces</taxon>
    </lineage>
</organism>
<dbReference type="SMART" id="SM00225">
    <property type="entry name" value="BTB"/>
    <property type="match status" value="1"/>
</dbReference>
<sequence length="329" mass="37098">MSDPASPPAKRPRPDDQEIVRSSEIWHRDGSLVLQAEGKQFRVHWGVLSVHSAFFRDMEGIPQPPDEPKIEGCPVIELSDSAQDLEVVLKSLYNPLFFTQKALPLSDIAAHIRLGRKYDLKDLLPTMIERLVHENPRTLEAHNMLKNPHTGKYAPTHIQPYKAMWIDILTLARENNIFSVLPCAYMRVVMCHSQTVLFDGVDRPDGTRATLSPSDQRLCTLARLEISKAQWNVGNTFGWLARLALNPNPGDCLSYSDCMGRKAGFFHAHVIKGSLAPFASIPHLMDSFHLCEVCTADARLKMTEGQQKMWDMLPSFFGLPSWADLKDDI</sequence>
<dbReference type="SUPFAM" id="SSF54695">
    <property type="entry name" value="POZ domain"/>
    <property type="match status" value="1"/>
</dbReference>
<evidence type="ECO:0000259" key="1">
    <source>
        <dbReference type="PROSITE" id="PS50097"/>
    </source>
</evidence>
<name>A0AAD7CII8_9AGAR</name>
<evidence type="ECO:0000313" key="2">
    <source>
        <dbReference type="EMBL" id="KAJ7649953.1"/>
    </source>
</evidence>
<feature type="domain" description="BTB" evidence="1">
    <location>
        <begin position="28"/>
        <end position="94"/>
    </location>
</feature>
<dbReference type="InterPro" id="IPR000210">
    <property type="entry name" value="BTB/POZ_dom"/>
</dbReference>
<dbReference type="Proteomes" id="UP001221142">
    <property type="component" value="Unassembled WGS sequence"/>
</dbReference>
<reference evidence="2" key="1">
    <citation type="submission" date="2023-03" db="EMBL/GenBank/DDBJ databases">
        <title>Massive genome expansion in bonnet fungi (Mycena s.s.) driven by repeated elements and novel gene families across ecological guilds.</title>
        <authorList>
            <consortium name="Lawrence Berkeley National Laboratory"/>
            <person name="Harder C.B."/>
            <person name="Miyauchi S."/>
            <person name="Viragh M."/>
            <person name="Kuo A."/>
            <person name="Thoen E."/>
            <person name="Andreopoulos B."/>
            <person name="Lu D."/>
            <person name="Skrede I."/>
            <person name="Drula E."/>
            <person name="Henrissat B."/>
            <person name="Morin E."/>
            <person name="Kohler A."/>
            <person name="Barry K."/>
            <person name="LaButti K."/>
            <person name="Morin E."/>
            <person name="Salamov A."/>
            <person name="Lipzen A."/>
            <person name="Mereny Z."/>
            <person name="Hegedus B."/>
            <person name="Baldrian P."/>
            <person name="Stursova M."/>
            <person name="Weitz H."/>
            <person name="Taylor A."/>
            <person name="Grigoriev I.V."/>
            <person name="Nagy L.G."/>
            <person name="Martin F."/>
            <person name="Kauserud H."/>
        </authorList>
    </citation>
    <scope>NUCLEOTIDE SEQUENCE</scope>
    <source>
        <strain evidence="2">9284</strain>
    </source>
</reference>
<dbReference type="Pfam" id="PF00651">
    <property type="entry name" value="BTB"/>
    <property type="match status" value="1"/>
</dbReference>
<dbReference type="EMBL" id="JARKIF010000001">
    <property type="protein sequence ID" value="KAJ7649953.1"/>
    <property type="molecule type" value="Genomic_DNA"/>
</dbReference>
<dbReference type="InterPro" id="IPR011333">
    <property type="entry name" value="SKP1/BTB/POZ_sf"/>
</dbReference>
<comment type="caution">
    <text evidence="2">The sequence shown here is derived from an EMBL/GenBank/DDBJ whole genome shotgun (WGS) entry which is preliminary data.</text>
</comment>
<keyword evidence="3" id="KW-1185">Reference proteome</keyword>
<dbReference type="Gene3D" id="3.30.710.10">
    <property type="entry name" value="Potassium Channel Kv1.1, Chain A"/>
    <property type="match status" value="1"/>
</dbReference>
<evidence type="ECO:0000313" key="3">
    <source>
        <dbReference type="Proteomes" id="UP001221142"/>
    </source>
</evidence>
<proteinExistence type="predicted"/>
<accession>A0AAD7CII8</accession>
<gene>
    <name evidence="2" type="ORF">FB45DRAFT_778846</name>
</gene>
<protein>
    <recommendedName>
        <fullName evidence="1">BTB domain-containing protein</fullName>
    </recommendedName>
</protein>
<dbReference type="CDD" id="cd18186">
    <property type="entry name" value="BTB_POZ_ZBTB_KLHL-like"/>
    <property type="match status" value="1"/>
</dbReference>
<dbReference type="PROSITE" id="PS50097">
    <property type="entry name" value="BTB"/>
    <property type="match status" value="1"/>
</dbReference>